<feature type="transmembrane region" description="Helical" evidence="1">
    <location>
        <begin position="182"/>
        <end position="201"/>
    </location>
</feature>
<feature type="transmembrane region" description="Helical" evidence="1">
    <location>
        <begin position="257"/>
        <end position="274"/>
    </location>
</feature>
<feature type="transmembrane region" description="Helical" evidence="1">
    <location>
        <begin position="157"/>
        <end position="176"/>
    </location>
</feature>
<keyword evidence="3" id="KW-1185">Reference proteome</keyword>
<dbReference type="PANTHER" id="PTHR41771:SF1">
    <property type="entry name" value="MEMBRANE PROTEIN"/>
    <property type="match status" value="1"/>
</dbReference>
<dbReference type="PANTHER" id="PTHR41771">
    <property type="entry name" value="MEMBRANE PROTEIN-RELATED"/>
    <property type="match status" value="1"/>
</dbReference>
<reference evidence="2 3" key="1">
    <citation type="submission" date="2019-04" db="EMBL/GenBank/DDBJ databases">
        <title>Isolation and identification of Cellulomonas shaoxiangyii sp. Nov. isolated from feces of the Tibetan antelopes (Pantholops hodgsonii) in the Qinghai-Tibet plateau of China.</title>
        <authorList>
            <person name="Tian Z."/>
        </authorList>
    </citation>
    <scope>NUCLEOTIDE SEQUENCE [LARGE SCALE GENOMIC DNA]</scope>
    <source>
        <strain evidence="2 3">Z28</strain>
    </source>
</reference>
<keyword evidence="1" id="KW-1133">Transmembrane helix</keyword>
<dbReference type="Proteomes" id="UP000296469">
    <property type="component" value="Chromosome"/>
</dbReference>
<dbReference type="EMBL" id="CP039291">
    <property type="protein sequence ID" value="QCB95211.1"/>
    <property type="molecule type" value="Genomic_DNA"/>
</dbReference>
<dbReference type="OrthoDB" id="5846312at2"/>
<feature type="transmembrane region" description="Helical" evidence="1">
    <location>
        <begin position="132"/>
        <end position="150"/>
    </location>
</feature>
<keyword evidence="1" id="KW-0812">Transmembrane</keyword>
<name>A0A4P7SMJ9_9CELL</name>
<organism evidence="2 3">
    <name type="scientific">Cellulomonas shaoxiangyii</name>
    <dbReference type="NCBI Taxonomy" id="2566013"/>
    <lineage>
        <taxon>Bacteria</taxon>
        <taxon>Bacillati</taxon>
        <taxon>Actinomycetota</taxon>
        <taxon>Actinomycetes</taxon>
        <taxon>Micrococcales</taxon>
        <taxon>Cellulomonadaceae</taxon>
        <taxon>Cellulomonas</taxon>
    </lineage>
</organism>
<dbReference type="KEGG" id="celz:E5225_05405"/>
<feature type="transmembrane region" description="Helical" evidence="1">
    <location>
        <begin position="354"/>
        <end position="379"/>
    </location>
</feature>
<protein>
    <submittedName>
        <fullName evidence="2">YibE/F family protein</fullName>
    </submittedName>
</protein>
<evidence type="ECO:0000256" key="1">
    <source>
        <dbReference type="SAM" id="Phobius"/>
    </source>
</evidence>
<evidence type="ECO:0000313" key="3">
    <source>
        <dbReference type="Proteomes" id="UP000296469"/>
    </source>
</evidence>
<dbReference type="AlphaFoldDB" id="A0A4P7SMJ9"/>
<feature type="transmembrane region" description="Helical" evidence="1">
    <location>
        <begin position="213"/>
        <end position="237"/>
    </location>
</feature>
<keyword evidence="1" id="KW-0472">Membrane</keyword>
<dbReference type="Pfam" id="PF07907">
    <property type="entry name" value="YibE_F"/>
    <property type="match status" value="1"/>
</dbReference>
<gene>
    <name evidence="2" type="ORF">E5225_05405</name>
</gene>
<proteinExistence type="predicted"/>
<sequence>MAWLVLVVLTAAVAAAAGIALTWPSGPRSAQDPTEAGAVEFVTARVVTSGWQTCEGTVEDVAPDGTVPTEVRCLRVTAEVGQDGDEARTVDVYATAGLGPGDVPAGTRVVLERYPAADGQAEVWAWGDFARGVPLAAFAAVFALLTVAVAGVRGLRALLGLVLAFGVLGGYLLPAVVAGEDALVVALCASTAIVVTVLYLAHGVSSRTTTALVGTLAGLVLVTGLGVAGAALAHLQPVTSEDTFQLSRLLGDDGVDVLRAVYLCGVVLAGLGVLNDVTITQASAVWELRAADPRAGVRQLFTRGMRIGRDHIASTVYTIAFAYAGASLPVLLLLEVYSQPLARTLTSGAFAEEIVRTLAGAIGLVLAIPLTTAIAAVVASGTAHADVAAGRGHAH</sequence>
<dbReference type="InterPro" id="IPR012507">
    <property type="entry name" value="YibE_F"/>
</dbReference>
<evidence type="ECO:0000313" key="2">
    <source>
        <dbReference type="EMBL" id="QCB95211.1"/>
    </source>
</evidence>
<feature type="transmembrane region" description="Helical" evidence="1">
    <location>
        <begin position="312"/>
        <end position="334"/>
    </location>
</feature>
<accession>A0A4P7SMJ9</accession>